<dbReference type="AlphaFoldDB" id="A0A5D4M2G4"/>
<evidence type="ECO:0000313" key="2">
    <source>
        <dbReference type="Proteomes" id="UP000325182"/>
    </source>
</evidence>
<accession>A0A5D4M2G4</accession>
<protein>
    <submittedName>
        <fullName evidence="1">HK97 gp10 family phage protein</fullName>
    </submittedName>
</protein>
<dbReference type="Pfam" id="PF04883">
    <property type="entry name" value="HK97-gp10_like"/>
    <property type="match status" value="1"/>
</dbReference>
<dbReference type="RefSeq" id="WP_148955192.1">
    <property type="nucleotide sequence ID" value="NZ_VTEG01000028.1"/>
</dbReference>
<sequence length="138" mass="15220">MKIKTDLAEQGRRLAEEFAAESIRIESKVEAELYKGAQKVHARAVQLVPVGEYPAGSGKSGGQLKNSLAIRQTGWGSNPSFEVGSKVPYAMRIEYGFRGTDSLGRTYNQAPQPYLNPALNQYRGFIYNQVLNVIKLGL</sequence>
<dbReference type="Proteomes" id="UP000325182">
    <property type="component" value="Unassembled WGS sequence"/>
</dbReference>
<name>A0A5D4M2G4_9BACI</name>
<evidence type="ECO:0000313" key="1">
    <source>
        <dbReference type="EMBL" id="TYR95721.1"/>
    </source>
</evidence>
<organism evidence="1 2">
    <name type="scientific">Rossellomorea vietnamensis</name>
    <dbReference type="NCBI Taxonomy" id="218284"/>
    <lineage>
        <taxon>Bacteria</taxon>
        <taxon>Bacillati</taxon>
        <taxon>Bacillota</taxon>
        <taxon>Bacilli</taxon>
        <taxon>Bacillales</taxon>
        <taxon>Bacillaceae</taxon>
        <taxon>Rossellomorea</taxon>
    </lineage>
</organism>
<gene>
    <name evidence="1" type="ORF">FZC84_21250</name>
</gene>
<proteinExistence type="predicted"/>
<reference evidence="1 2" key="1">
    <citation type="submission" date="2019-08" db="EMBL/GenBank/DDBJ databases">
        <title>Bacillus genomes from the desert of Cuatro Cienegas, Coahuila.</title>
        <authorList>
            <person name="Olmedo-Alvarez G."/>
        </authorList>
    </citation>
    <scope>NUCLEOTIDE SEQUENCE [LARGE SCALE GENOMIC DNA]</scope>
    <source>
        <strain evidence="1 2">CH128b_4D</strain>
    </source>
</reference>
<dbReference type="InterPro" id="IPR010064">
    <property type="entry name" value="HK97-gp10_tail"/>
</dbReference>
<comment type="caution">
    <text evidence="1">The sequence shown here is derived from an EMBL/GenBank/DDBJ whole genome shotgun (WGS) entry which is preliminary data.</text>
</comment>
<dbReference type="EMBL" id="VTEG01000028">
    <property type="protein sequence ID" value="TYR95721.1"/>
    <property type="molecule type" value="Genomic_DNA"/>
</dbReference>